<accession>A0A844H5Q0</accession>
<reference evidence="4 5" key="1">
    <citation type="submission" date="2019-11" db="EMBL/GenBank/DDBJ databases">
        <authorList>
            <person name="Dong K."/>
        </authorList>
    </citation>
    <scope>NUCLEOTIDE SEQUENCE [LARGE SCALE GENOMIC DNA]</scope>
    <source>
        <strain evidence="4 5">JCM 17370</strain>
    </source>
</reference>
<evidence type="ECO:0000313" key="4">
    <source>
        <dbReference type="EMBL" id="MTH34903.1"/>
    </source>
</evidence>
<organism evidence="4 5">
    <name type="scientific">Paracoccus limosus</name>
    <dbReference type="NCBI Taxonomy" id="913252"/>
    <lineage>
        <taxon>Bacteria</taxon>
        <taxon>Pseudomonadati</taxon>
        <taxon>Pseudomonadota</taxon>
        <taxon>Alphaproteobacteria</taxon>
        <taxon>Rhodobacterales</taxon>
        <taxon>Paracoccaceae</taxon>
        <taxon>Paracoccus</taxon>
    </lineage>
</organism>
<dbReference type="OrthoDB" id="7173339at2"/>
<proteinExistence type="predicted"/>
<feature type="region of interest" description="Disordered" evidence="1">
    <location>
        <begin position="211"/>
        <end position="231"/>
    </location>
</feature>
<dbReference type="RefSeq" id="WP_155064453.1">
    <property type="nucleotide sequence ID" value="NZ_WMIF01000011.1"/>
</dbReference>
<evidence type="ECO:0000259" key="3">
    <source>
        <dbReference type="Pfam" id="PF09976"/>
    </source>
</evidence>
<evidence type="ECO:0000256" key="1">
    <source>
        <dbReference type="SAM" id="MobiDB-lite"/>
    </source>
</evidence>
<evidence type="ECO:0000313" key="5">
    <source>
        <dbReference type="Proteomes" id="UP000442533"/>
    </source>
</evidence>
<keyword evidence="2" id="KW-1133">Transmembrane helix</keyword>
<comment type="caution">
    <text evidence="4">The sequence shown here is derived from an EMBL/GenBank/DDBJ whole genome shotgun (WGS) entry which is preliminary data.</text>
</comment>
<name>A0A844H5Q0_9RHOB</name>
<keyword evidence="5" id="KW-1185">Reference proteome</keyword>
<keyword evidence="2" id="KW-0472">Membrane</keyword>
<dbReference type="Proteomes" id="UP000442533">
    <property type="component" value="Unassembled WGS sequence"/>
</dbReference>
<keyword evidence="2" id="KW-0812">Transmembrane</keyword>
<dbReference type="Pfam" id="PF09976">
    <property type="entry name" value="TPR_21"/>
    <property type="match status" value="1"/>
</dbReference>
<feature type="transmembrane region" description="Helical" evidence="2">
    <location>
        <begin position="28"/>
        <end position="45"/>
    </location>
</feature>
<dbReference type="EMBL" id="WMIF01000011">
    <property type="protein sequence ID" value="MTH34903.1"/>
    <property type="molecule type" value="Genomic_DNA"/>
</dbReference>
<sequence>MANQNDSFIDEVTDDLRRDRLFRAFRRFGWIAVLAIVALVGSAAWREYSRNRDEKAAQAWGDAVLAAQQAPDQVAALSGIDADGSTGRALVTQMLAAGAEADAGLTQKAADRLETAAATVASDPILHDLALLKAVMLAGTSMDAAQRDSILSQLSKPGAPYELLALEQKAIALIGADRKDDAVVLIRQIQQKDGLSEPLRRRLGEMMITLGAAPEPQDGPGPQTMTVAPAN</sequence>
<dbReference type="InterPro" id="IPR018704">
    <property type="entry name" value="SecYEG/CpoB_TPR"/>
</dbReference>
<feature type="domain" description="Ancillary SecYEG translocon subunit/Cell division coordinator CpoB TPR" evidence="3">
    <location>
        <begin position="30"/>
        <end position="182"/>
    </location>
</feature>
<protein>
    <submittedName>
        <fullName evidence="4">Tetratricopeptide repeat protein</fullName>
    </submittedName>
</protein>
<evidence type="ECO:0000256" key="2">
    <source>
        <dbReference type="SAM" id="Phobius"/>
    </source>
</evidence>
<gene>
    <name evidence="4" type="ORF">GL279_09860</name>
</gene>
<dbReference type="AlphaFoldDB" id="A0A844H5Q0"/>